<dbReference type="EMBL" id="JH000865">
    <property type="protein sequence ID" value="EGW02724.1"/>
    <property type="molecule type" value="Genomic_DNA"/>
</dbReference>
<gene>
    <name evidence="1" type="ORF">I79_015650</name>
</gene>
<accession>G3HXD0</accession>
<sequence length="78" mass="8688">MVIWTLRVFLGRLILKQDTSLPLAQRREPVWGPGTVPGLPPKERLMRILISDGQTNPQEVPPSGIGMKLVQDFVLGKT</sequence>
<proteinExistence type="predicted"/>
<name>G3HXD0_CRIGR</name>
<evidence type="ECO:0000313" key="1">
    <source>
        <dbReference type="EMBL" id="EGW02724.1"/>
    </source>
</evidence>
<dbReference type="AlphaFoldDB" id="G3HXD0"/>
<reference evidence="2" key="1">
    <citation type="journal article" date="2011" name="Nat. Biotechnol.">
        <title>The genomic sequence of the Chinese hamster ovary (CHO)-K1 cell line.</title>
        <authorList>
            <person name="Xu X."/>
            <person name="Nagarajan H."/>
            <person name="Lewis N.E."/>
            <person name="Pan S."/>
            <person name="Cai Z."/>
            <person name="Liu X."/>
            <person name="Chen W."/>
            <person name="Xie M."/>
            <person name="Wang W."/>
            <person name="Hammond S."/>
            <person name="Andersen M.R."/>
            <person name="Neff N."/>
            <person name="Passarelli B."/>
            <person name="Koh W."/>
            <person name="Fan H.C."/>
            <person name="Wang J."/>
            <person name="Gui Y."/>
            <person name="Lee K.H."/>
            <person name="Betenbaugh M.J."/>
            <person name="Quake S.R."/>
            <person name="Famili I."/>
            <person name="Palsson B.O."/>
            <person name="Wang J."/>
        </authorList>
    </citation>
    <scope>NUCLEOTIDE SEQUENCE [LARGE SCALE GENOMIC DNA]</scope>
    <source>
        <strain evidence="2">CHO K1 cell line</strain>
    </source>
</reference>
<dbReference type="InParanoid" id="G3HXD0"/>
<organism evidence="1 2">
    <name type="scientific">Cricetulus griseus</name>
    <name type="common">Chinese hamster</name>
    <name type="synonym">Cricetulus barabensis griseus</name>
    <dbReference type="NCBI Taxonomy" id="10029"/>
    <lineage>
        <taxon>Eukaryota</taxon>
        <taxon>Metazoa</taxon>
        <taxon>Chordata</taxon>
        <taxon>Craniata</taxon>
        <taxon>Vertebrata</taxon>
        <taxon>Euteleostomi</taxon>
        <taxon>Mammalia</taxon>
        <taxon>Eutheria</taxon>
        <taxon>Euarchontoglires</taxon>
        <taxon>Glires</taxon>
        <taxon>Rodentia</taxon>
        <taxon>Myomorpha</taxon>
        <taxon>Muroidea</taxon>
        <taxon>Cricetidae</taxon>
        <taxon>Cricetinae</taxon>
        <taxon>Cricetulus</taxon>
    </lineage>
</organism>
<evidence type="ECO:0000313" key="2">
    <source>
        <dbReference type="Proteomes" id="UP000001075"/>
    </source>
</evidence>
<protein>
    <submittedName>
        <fullName evidence="1">Uncharacterized protein</fullName>
    </submittedName>
</protein>
<dbReference type="Proteomes" id="UP000001075">
    <property type="component" value="Unassembled WGS sequence"/>
</dbReference>